<evidence type="ECO:0000313" key="1">
    <source>
        <dbReference type="EMBL" id="AAO15418.1"/>
    </source>
</evidence>
<protein>
    <submittedName>
        <fullName evidence="1">OrfF</fullName>
    </submittedName>
</protein>
<reference evidence="1" key="1">
    <citation type="journal article" date="2007" name="FEMS Microbiol. Lett.">
        <title>Genetic analysis of a novel plasmid pZMX101 from Halorubrum saccharovorum: determination of the minimal replicon and comparison with the related haloarchaeal plasmid pSCM201.</title>
        <authorList>
            <person name="Zhou L."/>
            <person name="Zhou M."/>
            <person name="Sun C."/>
            <person name="Xiang H."/>
            <person name="Tan H."/>
        </authorList>
    </citation>
    <scope>NUCLEOTIDE SEQUENCE</scope>
    <source>
        <plasmid evidence="1">pZMX101</plasmid>
    </source>
</reference>
<sequence>MNRDNIFLTENRRDVLSGESDFSEKSLTNEKSRIRTRTRTALDELIEVAQSPEIENRSVFDPEQLGILLYWVLNDPAMMGQPGGLVGTADQPPEGVDEDHYTKIPDELQQYRSEVHSEAAQELLRVDQPGQGRR</sequence>
<keyword evidence="1" id="KW-0614">Plasmid</keyword>
<organism evidence="1">
    <name type="scientific">Halorubrum saccharovorum</name>
    <dbReference type="NCBI Taxonomy" id="2248"/>
    <lineage>
        <taxon>Archaea</taxon>
        <taxon>Methanobacteriati</taxon>
        <taxon>Methanobacteriota</taxon>
        <taxon>Stenosarchaea group</taxon>
        <taxon>Halobacteria</taxon>
        <taxon>Halobacteriales</taxon>
        <taxon>Haloferacaceae</taxon>
        <taxon>Halorubrum</taxon>
    </lineage>
</organism>
<dbReference type="RefSeq" id="WP_011091119.1">
    <property type="nucleotide sequence ID" value="NC_004531.1"/>
</dbReference>
<geneLocation type="plasmid" evidence="1">
    <name>pZMX101</name>
</geneLocation>
<accession>Q8J2Z7</accession>
<proteinExistence type="predicted"/>
<dbReference type="EMBL" id="AF389188">
    <property type="protein sequence ID" value="AAO15418.1"/>
    <property type="molecule type" value="Genomic_DNA"/>
</dbReference>
<name>Q8J2Z7_9EURY</name>
<dbReference type="AlphaFoldDB" id="Q8J2Z7"/>